<evidence type="ECO:0000256" key="1">
    <source>
        <dbReference type="ARBA" id="ARBA00004498"/>
    </source>
</evidence>
<dbReference type="InterPro" id="IPR000152">
    <property type="entry name" value="EGF-type_Asp/Asn_hydroxyl_site"/>
</dbReference>
<evidence type="ECO:0000256" key="2">
    <source>
        <dbReference type="ARBA" id="ARBA00006127"/>
    </source>
</evidence>
<dbReference type="Pfam" id="PF07645">
    <property type="entry name" value="EGF_CA"/>
    <property type="match status" value="4"/>
</dbReference>
<dbReference type="FunFam" id="2.10.25.10:FF:000038">
    <property type="entry name" value="Fibrillin 2"/>
    <property type="match status" value="3"/>
</dbReference>
<accession>A0A3P7ZE74</accession>
<dbReference type="InterPro" id="IPR026823">
    <property type="entry name" value="cEGF"/>
</dbReference>
<evidence type="ECO:0000256" key="9">
    <source>
        <dbReference type="ARBA" id="ARBA00023157"/>
    </source>
</evidence>
<gene>
    <name evidence="14" type="ORF">HPBE_LOCUS9803</name>
</gene>
<comment type="subunit">
    <text evidence="11">Homomultimerizes and interacts with various extracellular matrix components.</text>
</comment>
<dbReference type="PROSITE" id="PS00010">
    <property type="entry name" value="ASX_HYDROXYL"/>
    <property type="match status" value="3"/>
</dbReference>
<dbReference type="FunFam" id="2.10.25.10:FF:000024">
    <property type="entry name" value="Putative latent-transforming growth factor beta-binding protein 2"/>
    <property type="match status" value="1"/>
</dbReference>
<dbReference type="InterPro" id="IPR017048">
    <property type="entry name" value="Fibulin-1"/>
</dbReference>
<evidence type="ECO:0000313" key="15">
    <source>
        <dbReference type="Proteomes" id="UP000050761"/>
    </source>
</evidence>
<protein>
    <recommendedName>
        <fullName evidence="11">Fibulin-1</fullName>
    </recommendedName>
</protein>
<keyword evidence="8" id="KW-0106">Calcium</keyword>
<dbReference type="CDD" id="cd00054">
    <property type="entry name" value="EGF_CA"/>
    <property type="match status" value="4"/>
</dbReference>
<dbReference type="InterPro" id="IPR013032">
    <property type="entry name" value="EGF-like_CS"/>
</dbReference>
<dbReference type="PROSITE" id="PS01186">
    <property type="entry name" value="EGF_2"/>
    <property type="match status" value="4"/>
</dbReference>
<dbReference type="SUPFAM" id="SSF57184">
    <property type="entry name" value="Growth factor receptor domain"/>
    <property type="match status" value="2"/>
</dbReference>
<keyword evidence="6" id="KW-0732">Signal</keyword>
<dbReference type="WBParaSite" id="HPBE_0000980201-mRNA-1">
    <property type="protein sequence ID" value="HPBE_0000980201-mRNA-1"/>
    <property type="gene ID" value="HPBE_0000980201"/>
</dbReference>
<evidence type="ECO:0000256" key="3">
    <source>
        <dbReference type="ARBA" id="ARBA00022525"/>
    </source>
</evidence>
<evidence type="ECO:0000256" key="12">
    <source>
        <dbReference type="PROSITE-ProRule" id="PRU00076"/>
    </source>
</evidence>
<comment type="subcellular location">
    <subcellularLocation>
        <location evidence="1 11">Secreted</location>
        <location evidence="1 11">Extracellular space</location>
        <location evidence="1 11">Extracellular matrix</location>
    </subcellularLocation>
</comment>
<dbReference type="SMART" id="SM00181">
    <property type="entry name" value="EGF"/>
    <property type="match status" value="9"/>
</dbReference>
<evidence type="ECO:0000256" key="10">
    <source>
        <dbReference type="ARBA" id="ARBA00023180"/>
    </source>
</evidence>
<dbReference type="InterPro" id="IPR000742">
    <property type="entry name" value="EGF"/>
</dbReference>
<evidence type="ECO:0000256" key="7">
    <source>
        <dbReference type="ARBA" id="ARBA00022737"/>
    </source>
</evidence>
<keyword evidence="10" id="KW-0325">Glycoprotein</keyword>
<evidence type="ECO:0000256" key="5">
    <source>
        <dbReference type="ARBA" id="ARBA00022536"/>
    </source>
</evidence>
<dbReference type="InterPro" id="IPR018097">
    <property type="entry name" value="EGF_Ca-bd_CS"/>
</dbReference>
<dbReference type="Proteomes" id="UP000050761">
    <property type="component" value="Unassembled WGS sequence"/>
</dbReference>
<dbReference type="PROSITE" id="PS50026">
    <property type="entry name" value="EGF_3"/>
    <property type="match status" value="2"/>
</dbReference>
<dbReference type="Pfam" id="PF12662">
    <property type="entry name" value="cEGF"/>
    <property type="match status" value="3"/>
</dbReference>
<evidence type="ECO:0000313" key="14">
    <source>
        <dbReference type="EMBL" id="VDO82337.1"/>
    </source>
</evidence>
<dbReference type="SMART" id="SM00179">
    <property type="entry name" value="EGF_CA"/>
    <property type="match status" value="9"/>
</dbReference>
<dbReference type="PANTHER" id="PTHR24050">
    <property type="entry name" value="PA14 DOMAIN-CONTAINING PROTEIN"/>
    <property type="match status" value="1"/>
</dbReference>
<dbReference type="GO" id="GO:0030198">
    <property type="term" value="P:extracellular matrix organization"/>
    <property type="evidence" value="ECO:0007669"/>
    <property type="project" value="InterPro"/>
</dbReference>
<dbReference type="FunFam" id="2.10.25.10:FF:000014">
    <property type="entry name" value="Latent-transforming growth factor beta-binding protein 3"/>
    <property type="match status" value="1"/>
</dbReference>
<comment type="caution">
    <text evidence="12">Lacks conserved residue(s) required for the propagation of feature annotation.</text>
</comment>
<organism evidence="15 16">
    <name type="scientific">Heligmosomoides polygyrus</name>
    <name type="common">Parasitic roundworm</name>
    <dbReference type="NCBI Taxonomy" id="6339"/>
    <lineage>
        <taxon>Eukaryota</taxon>
        <taxon>Metazoa</taxon>
        <taxon>Ecdysozoa</taxon>
        <taxon>Nematoda</taxon>
        <taxon>Chromadorea</taxon>
        <taxon>Rhabditida</taxon>
        <taxon>Rhabditina</taxon>
        <taxon>Rhabditomorpha</taxon>
        <taxon>Strongyloidea</taxon>
        <taxon>Heligmosomidae</taxon>
        <taxon>Heligmosomoides</taxon>
    </lineage>
</organism>
<evidence type="ECO:0000256" key="4">
    <source>
        <dbReference type="ARBA" id="ARBA00022530"/>
    </source>
</evidence>
<dbReference type="OrthoDB" id="10060424at2759"/>
<dbReference type="Pfam" id="PF22914">
    <property type="entry name" value="Fibulin_C"/>
    <property type="match status" value="1"/>
</dbReference>
<dbReference type="InterPro" id="IPR052235">
    <property type="entry name" value="Nephronectin_domain"/>
</dbReference>
<dbReference type="SUPFAM" id="SSF57196">
    <property type="entry name" value="EGF/Laminin"/>
    <property type="match status" value="4"/>
</dbReference>
<dbReference type="PANTHER" id="PTHR24050:SF27">
    <property type="entry name" value="FIBRILLIN-1"/>
    <property type="match status" value="1"/>
</dbReference>
<feature type="domain" description="EGF-like" evidence="13">
    <location>
        <begin position="411"/>
        <end position="454"/>
    </location>
</feature>
<sequence length="831" mass="91570">MCPSTVNNLGGGLRKECCDCCLLAKDLLLKNQPCIAPTGFSAACLKAFSRCCQGSLEFTETIPRSTGLIGFSWVYDNNNAIYLGDRCAHSNCDHLCHDRGGETVECSCRSGYDLGPDGTTCVDRNECRSSTPPCEWGREVCVNTVGSYLCQPLRPDPLEGNRVRFVRMRNESRRGASRRSQAYATAAKDSFIPIKSTGITCPPGWIGKGEQCVDVDECLLLVDDCLESQRCLNLPGSFKCIRTLSCGTGYAMDSDTEDCIDVDECNLGAHDCGPLYQCRNTQGSYRCDPKKCAEGELQNPQTGECTSIDCPLGYYPSNGMCSDIDECATGDRCAPGEECVNTAGSFRCQQKGNICSAGYVVNENTGFCDDINECLNKTICGGLMCINLPGSYKCRCNAGYEFNEKTKSCVDVDECEKFAGHVCDLSAECENTIGSFTCKCKPGFKLASDGRRCEDINECLTGAARCEQKCINIPGSYQCICDRGYTVGNDLCMGGCINTKGSYLCECPPGYKIQTDGRTCVDVDECALGECQGHDRICVNTLGQYKCHNIECPPNYVHDKNYKNRCNRQRSVCSGISESVCKARYPVHITWQYIAIPKGIVINSHRPTITLFTIKGPAHNDSIVQFELNLKRAIPEEPSVLLAIRQNFLLQKGKDRNSAVIAVRDTLDGPQTIEMELTLRLTKKSQFTGKYLANLIVHDGYSCLKVCNLEDAVCLANHTKEILYQFRALPSMSVVRNPIEVSRIRTHMETPFSVSYYLDAVGQRHFIIEQDRNIGTSIELGLVSGIVKLARPLVGPAMERIRVNIHTKSRTGVILAYNVAIIEVHVSRHFF</sequence>
<reference evidence="14 15" key="1">
    <citation type="submission" date="2018-11" db="EMBL/GenBank/DDBJ databases">
        <authorList>
            <consortium name="Pathogen Informatics"/>
        </authorList>
    </citation>
    <scope>NUCLEOTIDE SEQUENCE [LARGE SCALE GENOMIC DNA]</scope>
</reference>
<dbReference type="EMBL" id="UZAH01026554">
    <property type="protein sequence ID" value="VDO82337.1"/>
    <property type="molecule type" value="Genomic_DNA"/>
</dbReference>
<evidence type="ECO:0000256" key="8">
    <source>
        <dbReference type="ARBA" id="ARBA00022837"/>
    </source>
</evidence>
<dbReference type="Gene3D" id="2.10.25.10">
    <property type="entry name" value="Laminin"/>
    <property type="match status" value="10"/>
</dbReference>
<keyword evidence="7" id="KW-0677">Repeat</keyword>
<keyword evidence="3 11" id="KW-0964">Secreted</keyword>
<dbReference type="PROSITE" id="PS01187">
    <property type="entry name" value="EGF_CA"/>
    <property type="match status" value="3"/>
</dbReference>
<reference evidence="16" key="2">
    <citation type="submission" date="2019-09" db="UniProtKB">
        <authorList>
            <consortium name="WormBaseParasite"/>
        </authorList>
    </citation>
    <scope>IDENTIFICATION</scope>
</reference>
<evidence type="ECO:0000259" key="13">
    <source>
        <dbReference type="PROSITE" id="PS50026"/>
    </source>
</evidence>
<dbReference type="InterPro" id="IPR049883">
    <property type="entry name" value="NOTCH1_EGF-like"/>
</dbReference>
<keyword evidence="4 11" id="KW-0272">Extracellular matrix</keyword>
<keyword evidence="9" id="KW-1015">Disulfide bond</keyword>
<feature type="domain" description="EGF-like" evidence="13">
    <location>
        <begin position="455"/>
        <end position="493"/>
    </location>
</feature>
<dbReference type="AlphaFoldDB" id="A0A183FQ29"/>
<dbReference type="InterPro" id="IPR001881">
    <property type="entry name" value="EGF-like_Ca-bd_dom"/>
</dbReference>
<accession>A0A183FQ29</accession>
<keyword evidence="15" id="KW-1185">Reference proteome</keyword>
<keyword evidence="5 12" id="KW-0245">EGF-like domain</keyword>
<evidence type="ECO:0000256" key="6">
    <source>
        <dbReference type="ARBA" id="ARBA00022729"/>
    </source>
</evidence>
<dbReference type="GO" id="GO:0005509">
    <property type="term" value="F:calcium ion binding"/>
    <property type="evidence" value="ECO:0007669"/>
    <property type="project" value="InterPro"/>
</dbReference>
<evidence type="ECO:0000256" key="11">
    <source>
        <dbReference type="PIRNR" id="PIRNR036313"/>
    </source>
</evidence>
<dbReference type="InterPro" id="IPR055088">
    <property type="entry name" value="Fibulin_C"/>
</dbReference>
<evidence type="ECO:0000313" key="16">
    <source>
        <dbReference type="WBParaSite" id="HPBE_0000980201-mRNA-1"/>
    </source>
</evidence>
<comment type="similarity">
    <text evidence="2 11">Belongs to the fibulin family.</text>
</comment>
<dbReference type="InterPro" id="IPR009030">
    <property type="entry name" value="Growth_fac_rcpt_cys_sf"/>
</dbReference>
<dbReference type="PIRSF" id="PIRSF036313">
    <property type="entry name" value="Fibulin-1"/>
    <property type="match status" value="1"/>
</dbReference>
<dbReference type="GO" id="GO:0016504">
    <property type="term" value="F:peptidase activator activity"/>
    <property type="evidence" value="ECO:0007669"/>
    <property type="project" value="InterPro"/>
</dbReference>
<dbReference type="Pfam" id="PF12661">
    <property type="entry name" value="hEGF"/>
    <property type="match status" value="1"/>
</dbReference>
<name>A0A183FQ29_HELPZ</name>
<proteinExistence type="inferred from homology"/>